<accession>A0A4R2IB33</accession>
<dbReference type="RefSeq" id="WP_158287384.1">
    <property type="nucleotide sequence ID" value="NZ_SLWQ01000003.1"/>
</dbReference>
<dbReference type="Pfam" id="PF14281">
    <property type="entry name" value="PDDEXK_4"/>
    <property type="match status" value="1"/>
</dbReference>
<comment type="caution">
    <text evidence="1">The sequence shown here is derived from an EMBL/GenBank/DDBJ whole genome shotgun (WGS) entry which is preliminary data.</text>
</comment>
<evidence type="ECO:0000313" key="2">
    <source>
        <dbReference type="Proteomes" id="UP000294862"/>
    </source>
</evidence>
<dbReference type="InterPro" id="IPR029470">
    <property type="entry name" value="PDDEXK_4"/>
</dbReference>
<gene>
    <name evidence="1" type="ORF">EV148_103252</name>
</gene>
<dbReference type="AlphaFoldDB" id="A0A4R2IB33"/>
<evidence type="ECO:0000313" key="1">
    <source>
        <dbReference type="EMBL" id="TCO41332.1"/>
    </source>
</evidence>
<organism evidence="1 2">
    <name type="scientific">Dokdonella fugitiva</name>
    <dbReference type="NCBI Taxonomy" id="328517"/>
    <lineage>
        <taxon>Bacteria</taxon>
        <taxon>Pseudomonadati</taxon>
        <taxon>Pseudomonadota</taxon>
        <taxon>Gammaproteobacteria</taxon>
        <taxon>Lysobacterales</taxon>
        <taxon>Rhodanobacteraceae</taxon>
        <taxon>Dokdonella</taxon>
    </lineage>
</organism>
<dbReference type="EMBL" id="SLWQ01000003">
    <property type="protein sequence ID" value="TCO41332.1"/>
    <property type="molecule type" value="Genomic_DNA"/>
</dbReference>
<dbReference type="Proteomes" id="UP000294862">
    <property type="component" value="Unassembled WGS sequence"/>
</dbReference>
<proteinExistence type="predicted"/>
<name>A0A4R2IB33_9GAMM</name>
<dbReference type="OrthoDB" id="8399783at2"/>
<protein>
    <submittedName>
        <fullName evidence="1">PD-(D/E)XK nuclease superfamily protein</fullName>
    </submittedName>
</protein>
<keyword evidence="2" id="KW-1185">Reference proteome</keyword>
<reference evidence="1 2" key="1">
    <citation type="journal article" date="2015" name="Stand. Genomic Sci.">
        <title>Genomic Encyclopedia of Bacterial and Archaeal Type Strains, Phase III: the genomes of soil and plant-associated and newly described type strains.</title>
        <authorList>
            <person name="Whitman W.B."/>
            <person name="Woyke T."/>
            <person name="Klenk H.P."/>
            <person name="Zhou Y."/>
            <person name="Lilburn T.G."/>
            <person name="Beck B.J."/>
            <person name="De Vos P."/>
            <person name="Vandamme P."/>
            <person name="Eisen J.A."/>
            <person name="Garrity G."/>
            <person name="Hugenholtz P."/>
            <person name="Kyrpides N.C."/>
        </authorList>
    </citation>
    <scope>NUCLEOTIDE SEQUENCE [LARGE SCALE GENOMIC DNA]</scope>
    <source>
        <strain evidence="1 2">A3</strain>
    </source>
</reference>
<sequence>MAIASDTTRRLEQLRAILAARRRQLDSDRARLAPDFNALQFLRTDEYGLSAIIRELLDPRGTHGQGASFLELFAKEHLADWKIEPAALGSAEPRLEESTRHIEASRRRIDICLQWQDSIVGIENKLHCAQEQEGQVEAYLEHLGKECSHHRLIYLTRDGSIPSEKSIPASGRVAALAADGPPTLRCIGAADLAKWVDRCAHVCEAERVRAFLHDVSDYIRTELLGEERMEEQRSVVDWSVSNAENFSAAMAVLRSQEAIRNRLFVKLKDHLVTDVARTPLLRAWHVGDCGDSGEPYQVWIRPTSNARYGIRYSLKEGIIGICPQDDRPHDRELEDVARALEARWKGKSSQRWPWFKDFEISGRTGEGLTRVLAKTLDPAGNNLAARVLDEFTRIAMLLDEKGLVLRLQ</sequence>